<sequence length="63" mass="7481">MSLMNWKQACRKHRSRFVSQTMKGHHLEMCERGESTCFGLCNFRYIGLCTFSYCLEILKLIKD</sequence>
<gene>
    <name evidence="1" type="ORF">DARMORV10_C07P57670.1</name>
</gene>
<organism evidence="1">
    <name type="scientific">Brassica napus</name>
    <name type="common">Rape</name>
    <dbReference type="NCBI Taxonomy" id="3708"/>
    <lineage>
        <taxon>Eukaryota</taxon>
        <taxon>Viridiplantae</taxon>
        <taxon>Streptophyta</taxon>
        <taxon>Embryophyta</taxon>
        <taxon>Tracheophyta</taxon>
        <taxon>Spermatophyta</taxon>
        <taxon>Magnoliopsida</taxon>
        <taxon>eudicotyledons</taxon>
        <taxon>Gunneridae</taxon>
        <taxon>Pentapetalae</taxon>
        <taxon>rosids</taxon>
        <taxon>malvids</taxon>
        <taxon>Brassicales</taxon>
        <taxon>Brassicaceae</taxon>
        <taxon>Brassiceae</taxon>
        <taxon>Brassica</taxon>
    </lineage>
</organism>
<dbReference type="EMBL" id="HG994371">
    <property type="protein sequence ID" value="CAF2030329.1"/>
    <property type="molecule type" value="Genomic_DNA"/>
</dbReference>
<name>A0A816N5E0_BRANA</name>
<reference evidence="1" key="1">
    <citation type="submission" date="2021-01" db="EMBL/GenBank/DDBJ databases">
        <authorList>
            <consortium name="Genoscope - CEA"/>
            <person name="William W."/>
        </authorList>
    </citation>
    <scope>NUCLEOTIDE SEQUENCE</scope>
</reference>
<protein>
    <submittedName>
        <fullName evidence="1">(rape) hypothetical protein</fullName>
    </submittedName>
</protein>
<dbReference type="Proteomes" id="UP001295469">
    <property type="component" value="Chromosome C07"/>
</dbReference>
<evidence type="ECO:0000313" key="1">
    <source>
        <dbReference type="EMBL" id="CAF2030329.1"/>
    </source>
</evidence>
<accession>A0A816N5E0</accession>
<dbReference type="AlphaFoldDB" id="A0A816N5E0"/>
<proteinExistence type="predicted"/>